<protein>
    <submittedName>
        <fullName evidence="1">Uncharacterized protein</fullName>
    </submittedName>
</protein>
<dbReference type="AlphaFoldDB" id="G2DWI2"/>
<dbReference type="EMBL" id="AFWT01000002">
    <property type="protein sequence ID" value="EGV33682.1"/>
    <property type="molecule type" value="Genomic_DNA"/>
</dbReference>
<comment type="caution">
    <text evidence="1">The sequence shown here is derived from an EMBL/GenBank/DDBJ whole genome shotgun (WGS) entry which is preliminary data.</text>
</comment>
<evidence type="ECO:0000313" key="2">
    <source>
        <dbReference type="Proteomes" id="UP000004200"/>
    </source>
</evidence>
<accession>G2DWI2</accession>
<evidence type="ECO:0000313" key="1">
    <source>
        <dbReference type="EMBL" id="EGV33682.1"/>
    </source>
</evidence>
<gene>
    <name evidence="1" type="ORF">ThidrDRAFT_0371</name>
</gene>
<organism evidence="1 2">
    <name type="scientific">Thiorhodococcus drewsii AZ1</name>
    <dbReference type="NCBI Taxonomy" id="765913"/>
    <lineage>
        <taxon>Bacteria</taxon>
        <taxon>Pseudomonadati</taxon>
        <taxon>Pseudomonadota</taxon>
        <taxon>Gammaproteobacteria</taxon>
        <taxon>Chromatiales</taxon>
        <taxon>Chromatiaceae</taxon>
        <taxon>Thiorhodococcus</taxon>
    </lineage>
</organism>
<reference evidence="1 2" key="1">
    <citation type="submission" date="2011-06" db="EMBL/GenBank/DDBJ databases">
        <title>The draft genome of Thiorhodococcus drewsii AZ1.</title>
        <authorList>
            <consortium name="US DOE Joint Genome Institute (JGI-PGF)"/>
            <person name="Lucas S."/>
            <person name="Han J."/>
            <person name="Lapidus A."/>
            <person name="Cheng J.-F."/>
            <person name="Goodwin L."/>
            <person name="Pitluck S."/>
            <person name="Peters L."/>
            <person name="Land M.L."/>
            <person name="Hauser L."/>
            <person name="Vogl K."/>
            <person name="Liu Z."/>
            <person name="Imhoff J."/>
            <person name="Thiel V."/>
            <person name="Frigaard N.-U."/>
            <person name="Bryant D.A."/>
            <person name="Woyke T.J."/>
        </authorList>
    </citation>
    <scope>NUCLEOTIDE SEQUENCE [LARGE SCALE GENOMIC DNA]</scope>
    <source>
        <strain evidence="1 2">AZ1</strain>
    </source>
</reference>
<sequence>MLLCRIASVLRPREGRIAPVSYCIHTLAILPKALDVELRPGFNLKKRRQIQ</sequence>
<keyword evidence="2" id="KW-1185">Reference proteome</keyword>
<dbReference type="Proteomes" id="UP000004200">
    <property type="component" value="Unassembled WGS sequence"/>
</dbReference>
<proteinExistence type="predicted"/>
<dbReference type="STRING" id="765913.ThidrDRAFT_0371"/>
<name>G2DWI2_9GAMM</name>